<dbReference type="PANTHER" id="PTHR31985:SF215">
    <property type="entry name" value="OS02G0781300 PROTEIN"/>
    <property type="match status" value="1"/>
</dbReference>
<dbReference type="GeneID" id="104609294"/>
<dbReference type="InterPro" id="IPR001471">
    <property type="entry name" value="AP2/ERF_dom"/>
</dbReference>
<dbReference type="SMART" id="SM00380">
    <property type="entry name" value="AP2"/>
    <property type="match status" value="1"/>
</dbReference>
<evidence type="ECO:0000256" key="4">
    <source>
        <dbReference type="ARBA" id="ARBA00023159"/>
    </source>
</evidence>
<evidence type="ECO:0000256" key="5">
    <source>
        <dbReference type="ARBA" id="ARBA00023163"/>
    </source>
</evidence>
<dbReference type="OrthoDB" id="1918918at2759"/>
<dbReference type="InterPro" id="IPR036955">
    <property type="entry name" value="AP2/ERF_dom_sf"/>
</dbReference>
<dbReference type="KEGG" id="nnu:104609294"/>
<dbReference type="PROSITE" id="PS51032">
    <property type="entry name" value="AP2_ERF"/>
    <property type="match status" value="1"/>
</dbReference>
<organism evidence="8 9">
    <name type="scientific">Nelumbo nucifera</name>
    <name type="common">Sacred lotus</name>
    <dbReference type="NCBI Taxonomy" id="4432"/>
    <lineage>
        <taxon>Eukaryota</taxon>
        <taxon>Viridiplantae</taxon>
        <taxon>Streptophyta</taxon>
        <taxon>Embryophyta</taxon>
        <taxon>Tracheophyta</taxon>
        <taxon>Spermatophyta</taxon>
        <taxon>Magnoliopsida</taxon>
        <taxon>Proteales</taxon>
        <taxon>Nelumbonaceae</taxon>
        <taxon>Nelumbo</taxon>
    </lineage>
</organism>
<evidence type="ECO:0000256" key="2">
    <source>
        <dbReference type="ARBA" id="ARBA00023015"/>
    </source>
</evidence>
<dbReference type="PANTHER" id="PTHR31985">
    <property type="entry name" value="ETHYLENE-RESPONSIVE TRANSCRIPTION FACTOR ERF042-RELATED"/>
    <property type="match status" value="1"/>
</dbReference>
<dbReference type="GO" id="GO:0003700">
    <property type="term" value="F:DNA-binding transcription factor activity"/>
    <property type="evidence" value="ECO:0007669"/>
    <property type="project" value="InterPro"/>
</dbReference>
<evidence type="ECO:0000313" key="8">
    <source>
        <dbReference type="Proteomes" id="UP000189703"/>
    </source>
</evidence>
<keyword evidence="5" id="KW-0804">Transcription</keyword>
<dbReference type="RefSeq" id="XP_010273874.1">
    <property type="nucleotide sequence ID" value="XM_010275572.2"/>
</dbReference>
<dbReference type="InterPro" id="IPR051032">
    <property type="entry name" value="AP2/ERF_TF_ERF_subfamily"/>
</dbReference>
<evidence type="ECO:0000313" key="9">
    <source>
        <dbReference type="RefSeq" id="XP_010273874.1"/>
    </source>
</evidence>
<dbReference type="Pfam" id="PF00847">
    <property type="entry name" value="AP2"/>
    <property type="match status" value="1"/>
</dbReference>
<evidence type="ECO:0000256" key="6">
    <source>
        <dbReference type="ARBA" id="ARBA00023242"/>
    </source>
</evidence>
<comment type="subcellular location">
    <subcellularLocation>
        <location evidence="1">Nucleus</location>
    </subcellularLocation>
</comment>
<sequence length="204" mass="21947">MVKPSSTGSGGLLSAERKDHAVKGSNGGYKGVRMRKWGKWVAEVRLPKSRDRIWLGSYDTPDKAARAYDAAVFCLRGPSCKLNFPTTPPDIPSAGDLTPSQIQAAAASYAHQVPIAPEEVRPGRTMVATAETAVVDSVSMAGGCERIESLTFLPENRYVYDGSSFDGFPANNYFPAEEERGDSGPGVEETDTGGATFYQSPWTF</sequence>
<keyword evidence="3" id="KW-0238">DNA-binding</keyword>
<keyword evidence="2" id="KW-0805">Transcription regulation</keyword>
<name>A0A1U8B3J7_NELNU</name>
<keyword evidence="4" id="KW-0010">Activator</keyword>
<accession>A0A1U8B3J7</accession>
<evidence type="ECO:0000256" key="3">
    <source>
        <dbReference type="ARBA" id="ARBA00023125"/>
    </source>
</evidence>
<proteinExistence type="inferred from homology"/>
<evidence type="ECO:0000256" key="1">
    <source>
        <dbReference type="ARBA" id="ARBA00004123"/>
    </source>
</evidence>
<dbReference type="OMA" id="GREACLN"/>
<dbReference type="GO" id="GO:0003677">
    <property type="term" value="F:DNA binding"/>
    <property type="evidence" value="ECO:0007669"/>
    <property type="project" value="UniProtKB-KW"/>
</dbReference>
<dbReference type="InterPro" id="IPR016177">
    <property type="entry name" value="DNA-bd_dom_sf"/>
</dbReference>
<dbReference type="PRINTS" id="PR00367">
    <property type="entry name" value="ETHRSPELEMNT"/>
</dbReference>
<dbReference type="Proteomes" id="UP000189703">
    <property type="component" value="Unplaced"/>
</dbReference>
<keyword evidence="6" id="KW-0539">Nucleus</keyword>
<keyword evidence="8" id="KW-1185">Reference proteome</keyword>
<dbReference type="Gene3D" id="3.30.730.10">
    <property type="entry name" value="AP2/ERF domain"/>
    <property type="match status" value="1"/>
</dbReference>
<dbReference type="CDD" id="cd00018">
    <property type="entry name" value="AP2"/>
    <property type="match status" value="1"/>
</dbReference>
<protein>
    <submittedName>
        <fullName evidence="9">Ethylene-responsive transcription factor RAP2-9-like</fullName>
    </submittedName>
</protein>
<dbReference type="FunFam" id="3.30.730.10:FF:000001">
    <property type="entry name" value="Ethylene-responsive transcription factor 2"/>
    <property type="match status" value="1"/>
</dbReference>
<gene>
    <name evidence="9" type="primary">LOC104609294</name>
</gene>
<comment type="similarity">
    <text evidence="7">Belongs to the AP2/ERF transcription factor family. ERF subfamily.</text>
</comment>
<dbReference type="GO" id="GO:0005634">
    <property type="term" value="C:nucleus"/>
    <property type="evidence" value="ECO:0007669"/>
    <property type="project" value="UniProtKB-SubCell"/>
</dbReference>
<dbReference type="AlphaFoldDB" id="A0A1U8B3J7"/>
<reference evidence="9" key="1">
    <citation type="submission" date="2025-08" db="UniProtKB">
        <authorList>
            <consortium name="RefSeq"/>
        </authorList>
    </citation>
    <scope>IDENTIFICATION</scope>
</reference>
<dbReference type="SUPFAM" id="SSF54171">
    <property type="entry name" value="DNA-binding domain"/>
    <property type="match status" value="1"/>
</dbReference>
<dbReference type="eggNOG" id="ENOG502S4W7">
    <property type="taxonomic scope" value="Eukaryota"/>
</dbReference>
<evidence type="ECO:0000256" key="7">
    <source>
        <dbReference type="ARBA" id="ARBA00024343"/>
    </source>
</evidence>